<comment type="subcellular location">
    <subcellularLocation>
        <location evidence="2">Membrane</location>
        <topology evidence="2">Multi-pass membrane protein</topology>
    </subcellularLocation>
</comment>
<evidence type="ECO:0000313" key="14">
    <source>
        <dbReference type="Proteomes" id="UP000186922"/>
    </source>
</evidence>
<keyword evidence="10 11" id="KW-0472">Membrane</keyword>
<gene>
    <name evidence="13" type="primary">RvY_00408-1</name>
    <name evidence="13" type="synonym">RvY_00408.1</name>
    <name evidence="13" type="ORF">RvY_00408</name>
</gene>
<keyword evidence="14" id="KW-1185">Reference proteome</keyword>
<dbReference type="GO" id="GO:0016020">
    <property type="term" value="C:membrane"/>
    <property type="evidence" value="ECO:0007669"/>
    <property type="project" value="UniProtKB-SubCell"/>
</dbReference>
<evidence type="ECO:0000256" key="6">
    <source>
        <dbReference type="ARBA" id="ARBA00022723"/>
    </source>
</evidence>
<comment type="caution">
    <text evidence="13">The sequence shown here is derived from an EMBL/GenBank/DDBJ whole genome shotgun (WGS) entry which is preliminary data.</text>
</comment>
<feature type="transmembrane region" description="Helical" evidence="11">
    <location>
        <begin position="55"/>
        <end position="78"/>
    </location>
</feature>
<organism evidence="13 14">
    <name type="scientific">Ramazzottius varieornatus</name>
    <name type="common">Water bear</name>
    <name type="synonym">Tardigrade</name>
    <dbReference type="NCBI Taxonomy" id="947166"/>
    <lineage>
        <taxon>Eukaryota</taxon>
        <taxon>Metazoa</taxon>
        <taxon>Ecdysozoa</taxon>
        <taxon>Tardigrada</taxon>
        <taxon>Eutardigrada</taxon>
        <taxon>Parachela</taxon>
        <taxon>Hypsibioidea</taxon>
        <taxon>Ramazzottiidae</taxon>
        <taxon>Ramazzottius</taxon>
    </lineage>
</organism>
<dbReference type="PROSITE" id="PS50939">
    <property type="entry name" value="CYTOCHROME_B561"/>
    <property type="match status" value="1"/>
</dbReference>
<dbReference type="OrthoDB" id="907479at2759"/>
<dbReference type="AlphaFoldDB" id="A0A1D1UIZ0"/>
<feature type="transmembrane region" description="Helical" evidence="11">
    <location>
        <begin position="98"/>
        <end position="116"/>
    </location>
</feature>
<dbReference type="InterPro" id="IPR006593">
    <property type="entry name" value="Cyt_b561/ferric_Rdtase_TM"/>
</dbReference>
<evidence type="ECO:0000256" key="4">
    <source>
        <dbReference type="ARBA" id="ARBA00022617"/>
    </source>
</evidence>
<dbReference type="Proteomes" id="UP000186922">
    <property type="component" value="Unassembled WGS sequence"/>
</dbReference>
<dbReference type="PANTHER" id="PTHR10106">
    <property type="entry name" value="CYTOCHROME B561-RELATED"/>
    <property type="match status" value="1"/>
</dbReference>
<keyword evidence="5 11" id="KW-0812">Transmembrane</keyword>
<keyword evidence="4" id="KW-0349">Heme</keyword>
<evidence type="ECO:0000256" key="3">
    <source>
        <dbReference type="ARBA" id="ARBA00022448"/>
    </source>
</evidence>
<keyword evidence="7" id="KW-0249">Electron transport</keyword>
<keyword evidence="9" id="KW-0408">Iron</keyword>
<sequence length="367" mass="40795">MARSRFTDDDSAQRVDVRVKETRTIRYRNGNGNGLGDDDSDGPSANQDDYNQKTLIWWTATAVTLGIISFLMILAWCIRYNGGYDWKNPNYIIGTLNFHPTFQILAFLVIAGTSMLSHRFLRTVNKFYVKIIHATLNIIAFIFIVVGVTGVFWYHDAHGIPHLQSVHSWLGLTLLLLISLQWVIGLFGLLWPGFRDPLRGSYESAHRFTGRCIFILAIAEILIGINKVSSNHTIMNVLALIVILYAILVGYILSKNAYTRQALMAGVGTGGYQPVSGTDTVFERKLSSGSFGRRAAAKVEEDRYATTTTSVPAGNYQSMNDDPATKEALSVGRDTLSRFTQRLEAKRNIDLTGPQATTEVVTTTITD</sequence>
<evidence type="ECO:0000256" key="9">
    <source>
        <dbReference type="ARBA" id="ARBA00023004"/>
    </source>
</evidence>
<proteinExistence type="predicted"/>
<evidence type="ECO:0000256" key="5">
    <source>
        <dbReference type="ARBA" id="ARBA00022692"/>
    </source>
</evidence>
<dbReference type="SMART" id="SM00665">
    <property type="entry name" value="B561"/>
    <property type="match status" value="1"/>
</dbReference>
<evidence type="ECO:0000256" key="2">
    <source>
        <dbReference type="ARBA" id="ARBA00004141"/>
    </source>
</evidence>
<evidence type="ECO:0000256" key="1">
    <source>
        <dbReference type="ARBA" id="ARBA00001970"/>
    </source>
</evidence>
<evidence type="ECO:0000313" key="13">
    <source>
        <dbReference type="EMBL" id="GAU87582.1"/>
    </source>
</evidence>
<reference evidence="13 14" key="1">
    <citation type="journal article" date="2016" name="Nat. Commun.">
        <title>Extremotolerant tardigrade genome and improved radiotolerance of human cultured cells by tardigrade-unique protein.</title>
        <authorList>
            <person name="Hashimoto T."/>
            <person name="Horikawa D.D."/>
            <person name="Saito Y."/>
            <person name="Kuwahara H."/>
            <person name="Kozuka-Hata H."/>
            <person name="Shin-I T."/>
            <person name="Minakuchi Y."/>
            <person name="Ohishi K."/>
            <person name="Motoyama A."/>
            <person name="Aizu T."/>
            <person name="Enomoto A."/>
            <person name="Kondo K."/>
            <person name="Tanaka S."/>
            <person name="Hara Y."/>
            <person name="Koshikawa S."/>
            <person name="Sagara H."/>
            <person name="Miura T."/>
            <person name="Yokobori S."/>
            <person name="Miyagawa K."/>
            <person name="Suzuki Y."/>
            <person name="Kubo T."/>
            <person name="Oyama M."/>
            <person name="Kohara Y."/>
            <person name="Fujiyama A."/>
            <person name="Arakawa K."/>
            <person name="Katayama T."/>
            <person name="Toyoda A."/>
            <person name="Kunieda T."/>
        </authorList>
    </citation>
    <scope>NUCLEOTIDE SEQUENCE [LARGE SCALE GENOMIC DNA]</scope>
    <source>
        <strain evidence="13 14">YOKOZUNA-1</strain>
    </source>
</reference>
<feature type="transmembrane region" description="Helical" evidence="11">
    <location>
        <begin position="234"/>
        <end position="254"/>
    </location>
</feature>
<evidence type="ECO:0000256" key="8">
    <source>
        <dbReference type="ARBA" id="ARBA00022989"/>
    </source>
</evidence>
<evidence type="ECO:0000259" key="12">
    <source>
        <dbReference type="PROSITE" id="PS50939"/>
    </source>
</evidence>
<accession>A0A1D1UIZ0</accession>
<dbReference type="Pfam" id="PF03188">
    <property type="entry name" value="Cytochrom_B561"/>
    <property type="match status" value="1"/>
</dbReference>
<feature type="transmembrane region" description="Helical" evidence="11">
    <location>
        <begin position="128"/>
        <end position="154"/>
    </location>
</feature>
<name>A0A1D1UIZ0_RAMVA</name>
<feature type="domain" description="Cytochrome b561" evidence="12">
    <location>
        <begin position="61"/>
        <end position="258"/>
    </location>
</feature>
<dbReference type="Gene3D" id="1.20.120.1770">
    <property type="match status" value="1"/>
</dbReference>
<dbReference type="GO" id="GO:0046872">
    <property type="term" value="F:metal ion binding"/>
    <property type="evidence" value="ECO:0007669"/>
    <property type="project" value="UniProtKB-KW"/>
</dbReference>
<dbReference type="PANTHER" id="PTHR10106:SF0">
    <property type="entry name" value="LD36721P"/>
    <property type="match status" value="1"/>
</dbReference>
<evidence type="ECO:0000256" key="11">
    <source>
        <dbReference type="SAM" id="Phobius"/>
    </source>
</evidence>
<dbReference type="InterPro" id="IPR043205">
    <property type="entry name" value="CYB561/CYBRD1-like"/>
</dbReference>
<comment type="cofactor">
    <cofactor evidence="1">
        <name>heme b</name>
        <dbReference type="ChEBI" id="CHEBI:60344"/>
    </cofactor>
</comment>
<keyword evidence="6" id="KW-0479">Metal-binding</keyword>
<dbReference type="EMBL" id="BDGG01000001">
    <property type="protein sequence ID" value="GAU87582.1"/>
    <property type="molecule type" value="Genomic_DNA"/>
</dbReference>
<keyword evidence="8 11" id="KW-1133">Transmembrane helix</keyword>
<feature type="transmembrane region" description="Helical" evidence="11">
    <location>
        <begin position="212"/>
        <end position="228"/>
    </location>
</feature>
<evidence type="ECO:0000256" key="10">
    <source>
        <dbReference type="ARBA" id="ARBA00023136"/>
    </source>
</evidence>
<dbReference type="GO" id="GO:0016491">
    <property type="term" value="F:oxidoreductase activity"/>
    <property type="evidence" value="ECO:0007669"/>
    <property type="project" value="InterPro"/>
</dbReference>
<evidence type="ECO:0000256" key="7">
    <source>
        <dbReference type="ARBA" id="ARBA00022982"/>
    </source>
</evidence>
<keyword evidence="3" id="KW-0813">Transport</keyword>
<protein>
    <recommendedName>
        <fullName evidence="12">Cytochrome b561 domain-containing protein</fullName>
    </recommendedName>
</protein>
<feature type="transmembrane region" description="Helical" evidence="11">
    <location>
        <begin position="166"/>
        <end position="191"/>
    </location>
</feature>